<gene>
    <name evidence="1" type="ORF">HYN48_02035</name>
</gene>
<dbReference type="EMBL" id="CP028811">
    <property type="protein sequence ID" value="AWA28961.1"/>
    <property type="molecule type" value="Genomic_DNA"/>
</dbReference>
<dbReference type="KEGG" id="fmg:HYN48_02035"/>
<protein>
    <recommendedName>
        <fullName evidence="3">Lipoprotein</fullName>
    </recommendedName>
</protein>
<evidence type="ECO:0008006" key="3">
    <source>
        <dbReference type="Google" id="ProtNLM"/>
    </source>
</evidence>
<dbReference type="RefSeq" id="WP_108369547.1">
    <property type="nucleotide sequence ID" value="NZ_CP028811.1"/>
</dbReference>
<dbReference type="Proteomes" id="UP000244193">
    <property type="component" value="Chromosome"/>
</dbReference>
<reference evidence="1 2" key="1">
    <citation type="submission" date="2018-04" db="EMBL/GenBank/DDBJ databases">
        <title>Genome sequencing of Flavobacterium sp. HYN0048.</title>
        <authorList>
            <person name="Yi H."/>
            <person name="Baek C."/>
        </authorList>
    </citation>
    <scope>NUCLEOTIDE SEQUENCE [LARGE SCALE GENOMIC DNA]</scope>
    <source>
        <strain evidence="1 2">HYN0048</strain>
    </source>
</reference>
<dbReference type="OrthoDB" id="679755at2"/>
<accession>A0A2S0RCY7</accession>
<dbReference type="PROSITE" id="PS51257">
    <property type="entry name" value="PROKAR_LIPOPROTEIN"/>
    <property type="match status" value="1"/>
</dbReference>
<keyword evidence="2" id="KW-1185">Reference proteome</keyword>
<organism evidence="1 2">
    <name type="scientific">Flavobacterium magnum</name>
    <dbReference type="NCBI Taxonomy" id="2162713"/>
    <lineage>
        <taxon>Bacteria</taxon>
        <taxon>Pseudomonadati</taxon>
        <taxon>Bacteroidota</taxon>
        <taxon>Flavobacteriia</taxon>
        <taxon>Flavobacteriales</taxon>
        <taxon>Flavobacteriaceae</taxon>
        <taxon>Flavobacterium</taxon>
    </lineage>
</organism>
<evidence type="ECO:0000313" key="1">
    <source>
        <dbReference type="EMBL" id="AWA28961.1"/>
    </source>
</evidence>
<dbReference type="AlphaFoldDB" id="A0A2S0RCY7"/>
<sequence length="282" mass="33253">MRKILLLFVVALFISCEKKEKKHRLPHLIDKKAKNVIQVNSKVMLASKSRFLAYNFKKDVGVPYAFLHLKEMTSFDFFSLYDILPKYELEIIVDTSYSFAADRYEYKRIPHWRWGDDQSFESYSNAVGKIRNQYVNSYPVLIRNGGREVALFEAFHPFPIIQEALDTDGIWKPIEFVEPRVMGCIPGTAAYLLMPGTYMATSVIRYQGDFKTKIRVKIQNGRSNYYSNEVTGYINRSQFNQDFIYEYLKDFRALRELYFEGQKDLMFLNPVDPSYWDSKEQQ</sequence>
<name>A0A2S0RCY7_9FLAO</name>
<proteinExistence type="predicted"/>
<evidence type="ECO:0000313" key="2">
    <source>
        <dbReference type="Proteomes" id="UP000244193"/>
    </source>
</evidence>